<feature type="region of interest" description="Disordered" evidence="1">
    <location>
        <begin position="117"/>
        <end position="137"/>
    </location>
</feature>
<accession>A0A382VT56</accession>
<organism evidence="2">
    <name type="scientific">marine metagenome</name>
    <dbReference type="NCBI Taxonomy" id="408172"/>
    <lineage>
        <taxon>unclassified sequences</taxon>
        <taxon>metagenomes</taxon>
        <taxon>ecological metagenomes</taxon>
    </lineage>
</organism>
<dbReference type="AlphaFoldDB" id="A0A382VT56"/>
<sequence>MKSSNQRKIRSPEKLEEDMRDILWAAAAGAGVYGLTKAWSKFGRDAVAALPFATKKMKAAAAQRKIDKADEKQKDKETRATAKALGYKKDEDGIIIAPGDAEKYKKIAGKAPEGWVTDKETGKLSKKEQAKVPEKKMTITESNELQAIMALDDEGIKAEINRKGEVVVKKKDLKKAKKALEKSFRKGGQPKLVGEEIEIDEAPKIPEPEVEKGKGGWWVMVWS</sequence>
<protein>
    <submittedName>
        <fullName evidence="2">Uncharacterized protein</fullName>
    </submittedName>
</protein>
<dbReference type="EMBL" id="UINC01154401">
    <property type="protein sequence ID" value="SVD49663.1"/>
    <property type="molecule type" value="Genomic_DNA"/>
</dbReference>
<gene>
    <name evidence="2" type="ORF">METZ01_LOCUS402517</name>
</gene>
<feature type="non-terminal residue" evidence="2">
    <location>
        <position position="223"/>
    </location>
</feature>
<reference evidence="2" key="1">
    <citation type="submission" date="2018-05" db="EMBL/GenBank/DDBJ databases">
        <authorList>
            <person name="Lanie J.A."/>
            <person name="Ng W.-L."/>
            <person name="Kazmierczak K.M."/>
            <person name="Andrzejewski T.M."/>
            <person name="Davidsen T.M."/>
            <person name="Wayne K.J."/>
            <person name="Tettelin H."/>
            <person name="Glass J.I."/>
            <person name="Rusch D."/>
            <person name="Podicherti R."/>
            <person name="Tsui H.-C.T."/>
            <person name="Winkler M.E."/>
        </authorList>
    </citation>
    <scope>NUCLEOTIDE SEQUENCE</scope>
</reference>
<name>A0A382VT56_9ZZZZ</name>
<proteinExistence type="predicted"/>
<evidence type="ECO:0000256" key="1">
    <source>
        <dbReference type="SAM" id="MobiDB-lite"/>
    </source>
</evidence>
<evidence type="ECO:0000313" key="2">
    <source>
        <dbReference type="EMBL" id="SVD49663.1"/>
    </source>
</evidence>